<keyword evidence="1 4" id="KW-0378">Hydrolase</keyword>
<keyword evidence="7" id="KW-1185">Reference proteome</keyword>
<comment type="caution">
    <text evidence="6">The sequence shown here is derived from an EMBL/GenBank/DDBJ whole genome shotgun (WGS) entry which is preliminary data.</text>
</comment>
<proteinExistence type="predicted"/>
<feature type="short sequence motif" description="GXSXG" evidence="4">
    <location>
        <begin position="398"/>
        <end position="402"/>
    </location>
</feature>
<keyword evidence="3 4" id="KW-0443">Lipid metabolism</keyword>
<evidence type="ECO:0000256" key="4">
    <source>
        <dbReference type="PROSITE-ProRule" id="PRU01161"/>
    </source>
</evidence>
<feature type="active site" description="Nucleophile" evidence="4">
    <location>
        <position position="400"/>
    </location>
</feature>
<accession>A0ABR3SV36</accession>
<dbReference type="PROSITE" id="PS51635">
    <property type="entry name" value="PNPLA"/>
    <property type="match status" value="1"/>
</dbReference>
<keyword evidence="2 4" id="KW-0442">Lipid degradation</keyword>
<feature type="short sequence motif" description="GXGXXG" evidence="4">
    <location>
        <begin position="363"/>
        <end position="368"/>
    </location>
</feature>
<dbReference type="InterPro" id="IPR016035">
    <property type="entry name" value="Acyl_Trfase/lysoPLipase"/>
</dbReference>
<dbReference type="PANTHER" id="PTHR24185">
    <property type="entry name" value="CALCIUM-INDEPENDENT PHOSPHOLIPASE A2-GAMMA"/>
    <property type="match status" value="1"/>
</dbReference>
<dbReference type="CDD" id="cd07199">
    <property type="entry name" value="Pat17_PNPLA8_PNPLA9_like"/>
    <property type="match status" value="1"/>
</dbReference>
<dbReference type="Gene3D" id="3.40.1090.10">
    <property type="entry name" value="Cytosolic phospholipase A2 catalytic domain"/>
    <property type="match status" value="1"/>
</dbReference>
<feature type="active site" description="Proton acceptor" evidence="4">
    <location>
        <position position="562"/>
    </location>
</feature>
<feature type="short sequence motif" description="DGA/G" evidence="4">
    <location>
        <begin position="562"/>
        <end position="564"/>
    </location>
</feature>
<dbReference type="EMBL" id="JAJVDC020000050">
    <property type="protein sequence ID" value="KAL1629898.1"/>
    <property type="molecule type" value="Genomic_DNA"/>
</dbReference>
<evidence type="ECO:0000313" key="6">
    <source>
        <dbReference type="EMBL" id="KAL1629898.1"/>
    </source>
</evidence>
<evidence type="ECO:0000256" key="3">
    <source>
        <dbReference type="ARBA" id="ARBA00023098"/>
    </source>
</evidence>
<gene>
    <name evidence="6" type="ORF">SLS56_005168</name>
</gene>
<dbReference type="PANTHER" id="PTHR24185:SF1">
    <property type="entry name" value="CALCIUM-INDEPENDENT PHOSPHOLIPASE A2-GAMMA"/>
    <property type="match status" value="1"/>
</dbReference>
<dbReference type="SUPFAM" id="SSF52151">
    <property type="entry name" value="FabD/lysophospholipase-like"/>
    <property type="match status" value="1"/>
</dbReference>
<sequence length="763" mass="84954">MSGIPWIATSLTKSGRWRLVDNAGALHSLSLSKAQTPDFVTLVGGHSKARLLQQLVAAPPLTPLGTHGQVHLRTEPRSCRSDIPRIFIDCEAHHDQPSTPLAEAQLGPQHHREITWANRPEPSLPAIAHKLYARVLGPLSSVICYFAADLGGLRGVAKLIADQLVSGPPHLLQSEAIPRVLVVVDTSSSAFDASVAEARLLGDVGAALHELSRDPRDLWPNLLTRFHEVRVLGLQKHDSSEVRAKILRRRIVAISGSAHAARRASRTLLSAGHSVAFFGHLIENFCAGDEPLDFIKASRPLGFSLKELPMHLGELFGTFGTPSRSEKYTFSLESCLLCGESDSSALFSFVPPTAGIRILSLDGGGIRGVIELAILRKVHNEFSSLRLPFADYFDYVCGTSAGRSFPLSSVLELNSAGGLIILGLFLMRWTPDQCLDKFEKLAAQTFKRPERPSSFSRLRQTLLSYVKDCKYESTTIEDTFRTLANNAPNQLFNPLKSETKVAVTTTTAREVLPCLFANYNGRCRPQGIGYQIVRAQKPQDDVLIHEAFFKPKVLENLGTFQDGGLQHNNPLGIALCEYRYIWPDKGEPDFALSVGSGTNFNDARAVFEPQSPVQDGTLRRLFQSFMRNTDGEKAWRDFINTLSENLRHRYHRLNINMEGQEPDIDDVSSMERLRRQAEKYINSSLIIKPVRDAMFASMFYFELEDIPVYRDGSYLCIGVIFCRMNLCKEARKAFYEDLISSPSYFLIDGQPIRCVETIPRENA</sequence>
<evidence type="ECO:0000313" key="7">
    <source>
        <dbReference type="Proteomes" id="UP001521116"/>
    </source>
</evidence>
<dbReference type="InterPro" id="IPR002641">
    <property type="entry name" value="PNPLA_dom"/>
</dbReference>
<evidence type="ECO:0000256" key="2">
    <source>
        <dbReference type="ARBA" id="ARBA00022963"/>
    </source>
</evidence>
<reference evidence="6 7" key="1">
    <citation type="submission" date="2024-02" db="EMBL/GenBank/DDBJ databases">
        <title>De novo assembly and annotation of 12 fungi associated with fruit tree decline syndrome in Ontario, Canada.</title>
        <authorList>
            <person name="Sulman M."/>
            <person name="Ellouze W."/>
            <person name="Ilyukhin E."/>
        </authorList>
    </citation>
    <scope>NUCLEOTIDE SEQUENCE [LARGE SCALE GENOMIC DNA]</scope>
    <source>
        <strain evidence="6 7">M1-105</strain>
    </source>
</reference>
<feature type="domain" description="PNPLA" evidence="5">
    <location>
        <begin position="359"/>
        <end position="575"/>
    </location>
</feature>
<evidence type="ECO:0000256" key="1">
    <source>
        <dbReference type="ARBA" id="ARBA00022801"/>
    </source>
</evidence>
<organism evidence="6 7">
    <name type="scientific">Neofusicoccum ribis</name>
    <dbReference type="NCBI Taxonomy" id="45134"/>
    <lineage>
        <taxon>Eukaryota</taxon>
        <taxon>Fungi</taxon>
        <taxon>Dikarya</taxon>
        <taxon>Ascomycota</taxon>
        <taxon>Pezizomycotina</taxon>
        <taxon>Dothideomycetes</taxon>
        <taxon>Dothideomycetes incertae sedis</taxon>
        <taxon>Botryosphaeriales</taxon>
        <taxon>Botryosphaeriaceae</taxon>
        <taxon>Neofusicoccum</taxon>
    </lineage>
</organism>
<evidence type="ECO:0000259" key="5">
    <source>
        <dbReference type="PROSITE" id="PS51635"/>
    </source>
</evidence>
<name>A0ABR3SV36_9PEZI</name>
<dbReference type="Proteomes" id="UP001521116">
    <property type="component" value="Unassembled WGS sequence"/>
</dbReference>
<protein>
    <recommendedName>
        <fullName evidence="5">PNPLA domain-containing protein</fullName>
    </recommendedName>
</protein>